<accession>A0ABQ9Y9D9</accession>
<keyword evidence="2" id="KW-1185">Reference proteome</keyword>
<protein>
    <submittedName>
        <fullName evidence="1">Uncharacterized protein</fullName>
    </submittedName>
</protein>
<evidence type="ECO:0000313" key="1">
    <source>
        <dbReference type="EMBL" id="KAK2960361.1"/>
    </source>
</evidence>
<dbReference type="EMBL" id="JARBJD010000023">
    <property type="protein sequence ID" value="KAK2960361.1"/>
    <property type="molecule type" value="Genomic_DNA"/>
</dbReference>
<reference evidence="1 2" key="1">
    <citation type="journal article" date="2022" name="bioRxiv">
        <title>Genomics of Preaxostyla Flagellates Illuminates Evolutionary Transitions and the Path Towards Mitochondrial Loss.</title>
        <authorList>
            <person name="Novak L.V.F."/>
            <person name="Treitli S.C."/>
            <person name="Pyrih J."/>
            <person name="Halakuc P."/>
            <person name="Pipaliya S.V."/>
            <person name="Vacek V."/>
            <person name="Brzon O."/>
            <person name="Soukal P."/>
            <person name="Eme L."/>
            <person name="Dacks J.B."/>
            <person name="Karnkowska A."/>
            <person name="Elias M."/>
            <person name="Hampl V."/>
        </authorList>
    </citation>
    <scope>NUCLEOTIDE SEQUENCE [LARGE SCALE GENOMIC DNA]</scope>
    <source>
        <strain evidence="1">NAU3</strain>
        <tissue evidence="1">Gut</tissue>
    </source>
</reference>
<sequence>MDITTRLVSSQFDASVPFTELSDISQSTVKLVVTTNSIAIFIADDIMALGMIVTLPNVIAQVCCVRVVVFMCLTVIPEEESLEERFGMKYCQYKANGRYC</sequence>
<gene>
    <name evidence="1" type="ORF">BLNAU_4578</name>
</gene>
<name>A0ABQ9Y9D9_9EUKA</name>
<evidence type="ECO:0000313" key="2">
    <source>
        <dbReference type="Proteomes" id="UP001281761"/>
    </source>
</evidence>
<comment type="caution">
    <text evidence="1">The sequence shown here is derived from an EMBL/GenBank/DDBJ whole genome shotgun (WGS) entry which is preliminary data.</text>
</comment>
<organism evidence="1 2">
    <name type="scientific">Blattamonas nauphoetae</name>
    <dbReference type="NCBI Taxonomy" id="2049346"/>
    <lineage>
        <taxon>Eukaryota</taxon>
        <taxon>Metamonada</taxon>
        <taxon>Preaxostyla</taxon>
        <taxon>Oxymonadida</taxon>
        <taxon>Blattamonas</taxon>
    </lineage>
</organism>
<proteinExistence type="predicted"/>
<dbReference type="Proteomes" id="UP001281761">
    <property type="component" value="Unassembled WGS sequence"/>
</dbReference>